<dbReference type="AlphaFoldDB" id="A0A813PKI5"/>
<evidence type="ECO:0000313" key="4">
    <source>
        <dbReference type="Proteomes" id="UP000663829"/>
    </source>
</evidence>
<dbReference type="InterPro" id="IPR007914">
    <property type="entry name" value="UPF0193"/>
</dbReference>
<dbReference type="Proteomes" id="UP000663829">
    <property type="component" value="Unassembled WGS sequence"/>
</dbReference>
<dbReference type="Proteomes" id="UP000681722">
    <property type="component" value="Unassembled WGS sequence"/>
</dbReference>
<protein>
    <submittedName>
        <fullName evidence="2">Uncharacterized protein</fullName>
    </submittedName>
</protein>
<keyword evidence="4" id="KW-1185">Reference proteome</keyword>
<feature type="compositionally biased region" description="Basic and acidic residues" evidence="1">
    <location>
        <begin position="78"/>
        <end position="95"/>
    </location>
</feature>
<dbReference type="PANTHER" id="PTHR28348:SF1">
    <property type="entry name" value="UPF0193 PROTEIN EVG1"/>
    <property type="match status" value="1"/>
</dbReference>
<accession>A0A813PKI5</accession>
<name>A0A813PKI5_9BILA</name>
<dbReference type="Pfam" id="PF05250">
    <property type="entry name" value="UPF0193"/>
    <property type="match status" value="1"/>
</dbReference>
<evidence type="ECO:0000313" key="2">
    <source>
        <dbReference type="EMBL" id="CAF0756363.1"/>
    </source>
</evidence>
<dbReference type="PANTHER" id="PTHR28348">
    <property type="entry name" value="UPF0193 PROTEIN EVG1"/>
    <property type="match status" value="1"/>
</dbReference>
<organism evidence="2 4">
    <name type="scientific">Didymodactylos carnosus</name>
    <dbReference type="NCBI Taxonomy" id="1234261"/>
    <lineage>
        <taxon>Eukaryota</taxon>
        <taxon>Metazoa</taxon>
        <taxon>Spiralia</taxon>
        <taxon>Gnathifera</taxon>
        <taxon>Rotifera</taxon>
        <taxon>Eurotatoria</taxon>
        <taxon>Bdelloidea</taxon>
        <taxon>Philodinida</taxon>
        <taxon>Philodinidae</taxon>
        <taxon>Didymodactylos</taxon>
    </lineage>
</organism>
<feature type="region of interest" description="Disordered" evidence="1">
    <location>
        <begin position="1"/>
        <end position="95"/>
    </location>
</feature>
<reference evidence="2" key="1">
    <citation type="submission" date="2021-02" db="EMBL/GenBank/DDBJ databases">
        <authorList>
            <person name="Nowell W R."/>
        </authorList>
    </citation>
    <scope>NUCLEOTIDE SEQUENCE</scope>
</reference>
<comment type="caution">
    <text evidence="2">The sequence shown here is derived from an EMBL/GenBank/DDBJ whole genome shotgun (WGS) entry which is preliminary data.</text>
</comment>
<dbReference type="EMBL" id="CAJOBC010000101">
    <property type="protein sequence ID" value="CAF3536732.1"/>
    <property type="molecule type" value="Genomic_DNA"/>
</dbReference>
<gene>
    <name evidence="2" type="ORF">GPM918_LOCUS1132</name>
    <name evidence="3" type="ORF">SRO942_LOCUS1132</name>
</gene>
<evidence type="ECO:0000313" key="3">
    <source>
        <dbReference type="EMBL" id="CAF3536732.1"/>
    </source>
</evidence>
<feature type="compositionally biased region" description="Polar residues" evidence="1">
    <location>
        <begin position="41"/>
        <end position="68"/>
    </location>
</feature>
<dbReference type="EMBL" id="CAJNOQ010000101">
    <property type="protein sequence ID" value="CAF0756363.1"/>
    <property type="molecule type" value="Genomic_DNA"/>
</dbReference>
<evidence type="ECO:0000256" key="1">
    <source>
        <dbReference type="SAM" id="MobiDB-lite"/>
    </source>
</evidence>
<sequence>MAKQASMPFTEGGLWNTRRSEFSPETAKLLKSGESLPENLGPSSTQKNRRPVTQNVPRHTSSQQTRIRSYNDIVRSGAYEKEDYRPRPMKVRTEQEKERLSSIMAYGIDPSKVRYNNEQLPASPPPELDRFDELVNEIEERKTFLDQMISLGKKKEYQQVISNEIAEKIREMELIDKKRTKDLERRLNEQ</sequence>
<dbReference type="OrthoDB" id="189770at2759"/>
<proteinExistence type="predicted"/>